<evidence type="ECO:0000313" key="1">
    <source>
        <dbReference type="EMBL" id="KAF4507329.1"/>
    </source>
</evidence>
<dbReference type="EMBL" id="JAAVMX010000006">
    <property type="protein sequence ID" value="KAF4507329.1"/>
    <property type="molecule type" value="Genomic_DNA"/>
</dbReference>
<proteinExistence type="predicted"/>
<reference evidence="1 2" key="1">
    <citation type="journal article" date="2020" name="Genome Biol. Evol.">
        <title>A new high-quality draft genome assembly of the Chinese cordyceps Ophiocordyceps sinensis.</title>
        <authorList>
            <person name="Shu R."/>
            <person name="Zhang J."/>
            <person name="Meng Q."/>
            <person name="Zhang H."/>
            <person name="Zhou G."/>
            <person name="Li M."/>
            <person name="Wu P."/>
            <person name="Zhao Y."/>
            <person name="Chen C."/>
            <person name="Qin Q."/>
        </authorList>
    </citation>
    <scope>NUCLEOTIDE SEQUENCE [LARGE SCALE GENOMIC DNA]</scope>
    <source>
        <strain evidence="1 2">IOZ07</strain>
    </source>
</reference>
<sequence length="137" mass="15193">MYGSFACQAGKEPRLINTIWHLVCNLIRRKSLHAVPIRHRSPFPFSLLRPLTRSTTPALLLSPRAHPCPLHAIAFHGAFMILSKLNANSCRTTRLPPIRSPRVSPYYGSRPMPKTSLKLLMHPVLDSSASPLAAIPA</sequence>
<organism evidence="1 2">
    <name type="scientific">Ophiocordyceps sinensis</name>
    <dbReference type="NCBI Taxonomy" id="72228"/>
    <lineage>
        <taxon>Eukaryota</taxon>
        <taxon>Fungi</taxon>
        <taxon>Dikarya</taxon>
        <taxon>Ascomycota</taxon>
        <taxon>Pezizomycotina</taxon>
        <taxon>Sordariomycetes</taxon>
        <taxon>Hypocreomycetidae</taxon>
        <taxon>Hypocreales</taxon>
        <taxon>Ophiocordycipitaceae</taxon>
        <taxon>Ophiocordyceps</taxon>
    </lineage>
</organism>
<comment type="caution">
    <text evidence="1">The sequence shown here is derived from an EMBL/GenBank/DDBJ whole genome shotgun (WGS) entry which is preliminary data.</text>
</comment>
<keyword evidence="2" id="KW-1185">Reference proteome</keyword>
<gene>
    <name evidence="1" type="ORF">G6O67_005979</name>
</gene>
<name>A0A8H4LXI9_9HYPO</name>
<dbReference type="Proteomes" id="UP000557566">
    <property type="component" value="Unassembled WGS sequence"/>
</dbReference>
<dbReference type="AlphaFoldDB" id="A0A8H4LXI9"/>
<accession>A0A8H4LXI9</accession>
<evidence type="ECO:0000313" key="2">
    <source>
        <dbReference type="Proteomes" id="UP000557566"/>
    </source>
</evidence>
<protein>
    <submittedName>
        <fullName evidence="1">Uncharacterized protein</fullName>
    </submittedName>
</protein>